<proteinExistence type="inferred from homology"/>
<sequence>MTSKSAAAVNPREASLRSVDPEIDRAIRAEIGRQQGTLELIASENFVSEAVLEAMGSPLTNKYAEGYPGKRYYGGCEFVDQAETLAIERVKALFSAEHANVQPHAGAQANLAAYLALMPPGSTLLGMALAHGGHLTHGHKVSFSGILFKAVQYGLSPETGLLDYDQVLRLARESRPQVIVAGASAYPRFFDFQRLRSIADEVGARFVFDMAHVAGLVAGGAHPNPTPFADVVTSTAHKTLRGPRSGFILCKNEFAKAIDKSVFPGMQGGPLMHVIAAKAVCFREAAAPEFRVYARQVVANAKALADGLMKRGYRLVTGGTDNHLLLVDLRDAGFSGADAENALHAAGITVNKNAVPNDPRPPAVTSGIRIGSAAVTTRGMGEPEFHRLAGWIDDALKRREEAASLMKIRAQVEELCRAFPLYVNRSL</sequence>
<dbReference type="InterPro" id="IPR049943">
    <property type="entry name" value="Ser_HO-MeTrfase-like"/>
</dbReference>
<feature type="site" description="Plays an important role in substrate specificity" evidence="11">
    <location>
        <position position="237"/>
    </location>
</feature>
<feature type="binding site" evidence="11">
    <location>
        <position position="253"/>
    </location>
    <ligand>
        <name>(6S)-5,6,7,8-tetrahydrofolate</name>
        <dbReference type="ChEBI" id="CHEBI:57453"/>
    </ligand>
</feature>
<evidence type="ECO:0000256" key="4">
    <source>
        <dbReference type="ARBA" id="ARBA00006376"/>
    </source>
</evidence>
<evidence type="ECO:0000313" key="15">
    <source>
        <dbReference type="EMBL" id="TMQ61442.1"/>
    </source>
</evidence>
<evidence type="ECO:0000313" key="14">
    <source>
        <dbReference type="EMBL" id="TMQ48915.1"/>
    </source>
</evidence>
<feature type="modified residue" description="N6-(pyridoxal phosphate)lysine" evidence="11 12">
    <location>
        <position position="238"/>
    </location>
</feature>
<dbReference type="PANTHER" id="PTHR11680">
    <property type="entry name" value="SERINE HYDROXYMETHYLTRANSFERASE"/>
    <property type="match status" value="1"/>
</dbReference>
<feature type="binding site" evidence="11">
    <location>
        <position position="129"/>
    </location>
    <ligand>
        <name>(6S)-5,6,7,8-tetrahydrofolate</name>
        <dbReference type="ChEBI" id="CHEBI:57453"/>
    </ligand>
</feature>
<dbReference type="GO" id="GO:0005829">
    <property type="term" value="C:cytosol"/>
    <property type="evidence" value="ECO:0007669"/>
    <property type="project" value="TreeGrafter"/>
</dbReference>
<evidence type="ECO:0000256" key="7">
    <source>
        <dbReference type="ARBA" id="ARBA00022563"/>
    </source>
</evidence>
<comment type="function">
    <text evidence="11">Catalyzes the reversible interconversion of serine and glycine with tetrahydrofolate (THF) serving as the one-carbon carrier. This reaction serves as the major source of one-carbon groups required for the biosynthesis of purines, thymidylate, methionine, and other important biomolecules. Also exhibits THF-independent aldolase activity toward beta-hydroxyamino acids, producing glycine and aldehydes, via a retro-aldol mechanism.</text>
</comment>
<dbReference type="GO" id="GO:0035999">
    <property type="term" value="P:tetrahydrofolate interconversion"/>
    <property type="evidence" value="ECO:0007669"/>
    <property type="project" value="UniProtKB-UniRule"/>
</dbReference>
<evidence type="ECO:0000259" key="13">
    <source>
        <dbReference type="Pfam" id="PF00464"/>
    </source>
</evidence>
<keyword evidence="6 11" id="KW-0963">Cytoplasm</keyword>
<evidence type="ECO:0000256" key="1">
    <source>
        <dbReference type="ARBA" id="ARBA00001528"/>
    </source>
</evidence>
<accession>A0A538TCR6</accession>
<keyword evidence="8 11" id="KW-0028">Amino-acid biosynthesis</keyword>
<dbReference type="InterPro" id="IPR001085">
    <property type="entry name" value="Ser_HO-MeTrfase"/>
</dbReference>
<comment type="subunit">
    <text evidence="5 11">Homodimer.</text>
</comment>
<dbReference type="Pfam" id="PF00464">
    <property type="entry name" value="SHMT"/>
    <property type="match status" value="1"/>
</dbReference>
<keyword evidence="10 11" id="KW-0663">Pyridoxal phosphate</keyword>
<dbReference type="EMBL" id="VBOV01000030">
    <property type="protein sequence ID" value="TMQ61442.1"/>
    <property type="molecule type" value="Genomic_DNA"/>
</dbReference>
<dbReference type="UniPathway" id="UPA00288">
    <property type="reaction ID" value="UER01023"/>
</dbReference>
<dbReference type="SUPFAM" id="SSF53383">
    <property type="entry name" value="PLP-dependent transferases"/>
    <property type="match status" value="1"/>
</dbReference>
<dbReference type="HAMAP" id="MF_00051">
    <property type="entry name" value="SHMT"/>
    <property type="match status" value="1"/>
</dbReference>
<dbReference type="NCBIfam" id="NF000586">
    <property type="entry name" value="PRK00011.1"/>
    <property type="match status" value="1"/>
</dbReference>
<dbReference type="GO" id="GO:0030170">
    <property type="term" value="F:pyridoxal phosphate binding"/>
    <property type="evidence" value="ECO:0007669"/>
    <property type="project" value="UniProtKB-UniRule"/>
</dbReference>
<dbReference type="Proteomes" id="UP000320913">
    <property type="component" value="Unassembled WGS sequence"/>
</dbReference>
<dbReference type="GO" id="GO:0004372">
    <property type="term" value="F:glycine hydroxymethyltransferase activity"/>
    <property type="evidence" value="ECO:0007669"/>
    <property type="project" value="UniProtKB-UniRule"/>
</dbReference>
<protein>
    <recommendedName>
        <fullName evidence="11">Serine hydroxymethyltransferase</fullName>
        <shortName evidence="11">SHMT</shortName>
        <shortName evidence="11">Serine methylase</shortName>
        <ecNumber evidence="11">2.1.2.1</ecNumber>
    </recommendedName>
</protein>
<evidence type="ECO:0000256" key="9">
    <source>
        <dbReference type="ARBA" id="ARBA00022679"/>
    </source>
</evidence>
<comment type="pathway">
    <text evidence="11">One-carbon metabolism; tetrahydrofolate interconversion.</text>
</comment>
<dbReference type="Gene3D" id="3.90.1150.10">
    <property type="entry name" value="Aspartate Aminotransferase, domain 1"/>
    <property type="match status" value="1"/>
</dbReference>
<dbReference type="FunFam" id="3.40.640.10:FF:000001">
    <property type="entry name" value="Serine hydroxymethyltransferase"/>
    <property type="match status" value="1"/>
</dbReference>
<comment type="pathway">
    <text evidence="11">Amino-acid biosynthesis; glycine biosynthesis; glycine from L-serine: step 1/1.</text>
</comment>
<organism evidence="15 17">
    <name type="scientific">Eiseniibacteriota bacterium</name>
    <dbReference type="NCBI Taxonomy" id="2212470"/>
    <lineage>
        <taxon>Bacteria</taxon>
        <taxon>Candidatus Eiseniibacteriota</taxon>
    </lineage>
</organism>
<evidence type="ECO:0000313" key="16">
    <source>
        <dbReference type="Proteomes" id="UP000316292"/>
    </source>
</evidence>
<feature type="binding site" evidence="11">
    <location>
        <begin position="133"/>
        <end position="135"/>
    </location>
    <ligand>
        <name>(6S)-5,6,7,8-tetrahydrofolate</name>
        <dbReference type="ChEBI" id="CHEBI:57453"/>
    </ligand>
</feature>
<dbReference type="Gene3D" id="3.40.640.10">
    <property type="entry name" value="Type I PLP-dependent aspartate aminotransferase-like (Major domain)"/>
    <property type="match status" value="1"/>
</dbReference>
<dbReference type="UniPathway" id="UPA00193"/>
<dbReference type="GO" id="GO:0019264">
    <property type="term" value="P:glycine biosynthetic process from serine"/>
    <property type="evidence" value="ECO:0007669"/>
    <property type="project" value="UniProtKB-UniRule"/>
</dbReference>
<dbReference type="EC" id="2.1.2.1" evidence="11"/>
<dbReference type="EMBL" id="VBOR01000063">
    <property type="protein sequence ID" value="TMQ48915.1"/>
    <property type="molecule type" value="Genomic_DNA"/>
</dbReference>
<comment type="similarity">
    <text evidence="4 11">Belongs to the SHMT family.</text>
</comment>
<evidence type="ECO:0000256" key="5">
    <source>
        <dbReference type="ARBA" id="ARBA00011738"/>
    </source>
</evidence>
<evidence type="ECO:0000313" key="17">
    <source>
        <dbReference type="Proteomes" id="UP000320913"/>
    </source>
</evidence>
<comment type="cofactor">
    <cofactor evidence="2 11 12">
        <name>pyridoxal 5'-phosphate</name>
        <dbReference type="ChEBI" id="CHEBI:597326"/>
    </cofactor>
</comment>
<comment type="subcellular location">
    <subcellularLocation>
        <location evidence="3 11">Cytoplasm</location>
    </subcellularLocation>
</comment>
<comment type="caution">
    <text evidence="15">The sequence shown here is derived from an EMBL/GenBank/DDBJ whole genome shotgun (WGS) entry which is preliminary data.</text>
</comment>
<reference evidence="16 17" key="1">
    <citation type="journal article" date="2019" name="Nat. Microbiol.">
        <title>Mediterranean grassland soil C-N compound turnover is dependent on rainfall and depth, and is mediated by genomically divergent microorganisms.</title>
        <authorList>
            <person name="Diamond S."/>
            <person name="Andeer P.F."/>
            <person name="Li Z."/>
            <person name="Crits-Christoph A."/>
            <person name="Burstein D."/>
            <person name="Anantharaman K."/>
            <person name="Lane K.R."/>
            <person name="Thomas B.C."/>
            <person name="Pan C."/>
            <person name="Northen T.R."/>
            <person name="Banfield J.F."/>
        </authorList>
    </citation>
    <scope>NUCLEOTIDE SEQUENCE [LARGE SCALE GENOMIC DNA]</scope>
    <source>
        <strain evidence="14">WS_1</strain>
        <strain evidence="15">WS_5</strain>
    </source>
</reference>
<comment type="caution">
    <text evidence="11">Lacks conserved residue(s) required for the propagation of feature annotation.</text>
</comment>
<dbReference type="InterPro" id="IPR015424">
    <property type="entry name" value="PyrdxlP-dep_Trfase"/>
</dbReference>
<evidence type="ECO:0000256" key="11">
    <source>
        <dbReference type="HAMAP-Rule" id="MF_00051"/>
    </source>
</evidence>
<name>A0A538TCR6_UNCEI</name>
<dbReference type="CDD" id="cd00378">
    <property type="entry name" value="SHMT"/>
    <property type="match status" value="1"/>
</dbReference>
<dbReference type="PIRSF" id="PIRSF000412">
    <property type="entry name" value="SHMT"/>
    <property type="match status" value="1"/>
</dbReference>
<gene>
    <name evidence="11" type="primary">glyA</name>
    <name evidence="14" type="ORF">E6K71_06170</name>
    <name evidence="15" type="ORF">E6K75_01245</name>
</gene>
<dbReference type="GO" id="GO:0008168">
    <property type="term" value="F:methyltransferase activity"/>
    <property type="evidence" value="ECO:0007669"/>
    <property type="project" value="UniProtKB-KW"/>
</dbReference>
<keyword evidence="7 11" id="KW-0554">One-carbon metabolism</keyword>
<dbReference type="FunFam" id="3.90.1150.10:FF:000003">
    <property type="entry name" value="Serine hydroxymethyltransferase"/>
    <property type="match status" value="1"/>
</dbReference>
<evidence type="ECO:0000256" key="8">
    <source>
        <dbReference type="ARBA" id="ARBA00022605"/>
    </source>
</evidence>
<dbReference type="InterPro" id="IPR039429">
    <property type="entry name" value="SHMT-like_dom"/>
</dbReference>
<comment type="catalytic activity">
    <reaction evidence="1 11">
        <text>(6R)-5,10-methylene-5,6,7,8-tetrahydrofolate + glycine + H2O = (6S)-5,6,7,8-tetrahydrofolate + L-serine</text>
        <dbReference type="Rhea" id="RHEA:15481"/>
        <dbReference type="ChEBI" id="CHEBI:15377"/>
        <dbReference type="ChEBI" id="CHEBI:15636"/>
        <dbReference type="ChEBI" id="CHEBI:33384"/>
        <dbReference type="ChEBI" id="CHEBI:57305"/>
        <dbReference type="ChEBI" id="CHEBI:57453"/>
        <dbReference type="EC" id="2.1.2.1"/>
    </reaction>
</comment>
<evidence type="ECO:0000256" key="3">
    <source>
        <dbReference type="ARBA" id="ARBA00004496"/>
    </source>
</evidence>
<evidence type="ECO:0000256" key="10">
    <source>
        <dbReference type="ARBA" id="ARBA00022898"/>
    </source>
</evidence>
<keyword evidence="15" id="KW-0489">Methyltransferase</keyword>
<dbReference type="InterPro" id="IPR015421">
    <property type="entry name" value="PyrdxlP-dep_Trfase_major"/>
</dbReference>
<feature type="domain" description="Serine hydroxymethyltransferase-like" evidence="13">
    <location>
        <begin position="17"/>
        <end position="392"/>
    </location>
</feature>
<dbReference type="Proteomes" id="UP000316292">
    <property type="component" value="Unassembled WGS sequence"/>
</dbReference>
<dbReference type="PANTHER" id="PTHR11680:SF35">
    <property type="entry name" value="SERINE HYDROXYMETHYLTRANSFERASE 1"/>
    <property type="match status" value="1"/>
</dbReference>
<evidence type="ECO:0000256" key="2">
    <source>
        <dbReference type="ARBA" id="ARBA00001933"/>
    </source>
</evidence>
<dbReference type="GO" id="GO:0032259">
    <property type="term" value="P:methylation"/>
    <property type="evidence" value="ECO:0007669"/>
    <property type="project" value="UniProtKB-KW"/>
</dbReference>
<dbReference type="AlphaFoldDB" id="A0A538TCR6"/>
<evidence type="ECO:0000256" key="12">
    <source>
        <dbReference type="PIRSR" id="PIRSR000412-50"/>
    </source>
</evidence>
<evidence type="ECO:0000256" key="6">
    <source>
        <dbReference type="ARBA" id="ARBA00022490"/>
    </source>
</evidence>
<dbReference type="InterPro" id="IPR015422">
    <property type="entry name" value="PyrdxlP-dep_Trfase_small"/>
</dbReference>
<keyword evidence="9 11" id="KW-0808">Transferase</keyword>